<keyword evidence="3" id="KW-1185">Reference proteome</keyword>
<feature type="compositionally biased region" description="Basic residues" evidence="1">
    <location>
        <begin position="49"/>
        <end position="66"/>
    </location>
</feature>
<evidence type="ECO:0000313" key="2">
    <source>
        <dbReference type="EMBL" id="CAL8075070.1"/>
    </source>
</evidence>
<reference evidence="2 3" key="1">
    <citation type="submission" date="2024-08" db="EMBL/GenBank/DDBJ databases">
        <authorList>
            <person name="Cucini C."/>
            <person name="Frati F."/>
        </authorList>
    </citation>
    <scope>NUCLEOTIDE SEQUENCE [LARGE SCALE GENOMIC DNA]</scope>
</reference>
<evidence type="ECO:0000256" key="1">
    <source>
        <dbReference type="SAM" id="MobiDB-lite"/>
    </source>
</evidence>
<sequence length="341" mass="38609">MSNNNDVNSKPNSLVLEQSVQTKQFRASKYPLTYYNSAKSLSTLSTNTLRRRTSRSNGKIQRRKSKHGESFDKNFKTTETLPKYISSGTYIAKAIIEKALQKIDGVLSDFTERTMSKLDVGNGQLPNRLNNDIRLPKTRPRTGTANLKSHDQNQRQSRTSSGRLRKSDILSKLPPHIIELMRMDSSSSVTKSKDRKYHSTKMTLKQAGNNTGQDYTPKCYSKSFKISIVSVPLHLEIEKPTKTKEKYGNERSHEPYKLNKRNSVNLAMNTNVVQKQTEEQNHTLTLNKNDKNIGTTGSSYKSSFKKTLKSQIGVENGVAFVMGTKVKQQYYNSFGDAKDYG</sequence>
<feature type="region of interest" description="Disordered" evidence="1">
    <location>
        <begin position="118"/>
        <end position="168"/>
    </location>
</feature>
<gene>
    <name evidence="2" type="ORF">ODALV1_LOCUS3071</name>
</gene>
<name>A0ABP1PRY4_9HEXA</name>
<dbReference type="EMBL" id="CAXLJM020000007">
    <property type="protein sequence ID" value="CAL8075070.1"/>
    <property type="molecule type" value="Genomic_DNA"/>
</dbReference>
<comment type="caution">
    <text evidence="2">The sequence shown here is derived from an EMBL/GenBank/DDBJ whole genome shotgun (WGS) entry which is preliminary data.</text>
</comment>
<dbReference type="Proteomes" id="UP001642540">
    <property type="component" value="Unassembled WGS sequence"/>
</dbReference>
<feature type="region of interest" description="Disordered" evidence="1">
    <location>
        <begin position="47"/>
        <end position="70"/>
    </location>
</feature>
<evidence type="ECO:0000313" key="3">
    <source>
        <dbReference type="Proteomes" id="UP001642540"/>
    </source>
</evidence>
<accession>A0ABP1PRY4</accession>
<organism evidence="2 3">
    <name type="scientific">Orchesella dallaii</name>
    <dbReference type="NCBI Taxonomy" id="48710"/>
    <lineage>
        <taxon>Eukaryota</taxon>
        <taxon>Metazoa</taxon>
        <taxon>Ecdysozoa</taxon>
        <taxon>Arthropoda</taxon>
        <taxon>Hexapoda</taxon>
        <taxon>Collembola</taxon>
        <taxon>Entomobryomorpha</taxon>
        <taxon>Entomobryoidea</taxon>
        <taxon>Orchesellidae</taxon>
        <taxon>Orchesellinae</taxon>
        <taxon>Orchesella</taxon>
    </lineage>
</organism>
<proteinExistence type="predicted"/>
<protein>
    <submittedName>
        <fullName evidence="2">Uncharacterized protein</fullName>
    </submittedName>
</protein>